<proteinExistence type="predicted"/>
<dbReference type="RefSeq" id="WP_156972110.1">
    <property type="nucleotide sequence ID" value="NZ_CDRZ01000090.1"/>
</dbReference>
<accession>A0A0B7ME89</accession>
<evidence type="ECO:0000313" key="2">
    <source>
        <dbReference type="Proteomes" id="UP000046155"/>
    </source>
</evidence>
<dbReference type="AlphaFoldDB" id="A0A0B7ME89"/>
<evidence type="ECO:0000313" key="1">
    <source>
        <dbReference type="EMBL" id="CEO88380.1"/>
    </source>
</evidence>
<organism evidence="1 2">
    <name type="scientific">Syntrophaceticus schinkii</name>
    <dbReference type="NCBI Taxonomy" id="499207"/>
    <lineage>
        <taxon>Bacteria</taxon>
        <taxon>Bacillati</taxon>
        <taxon>Bacillota</taxon>
        <taxon>Clostridia</taxon>
        <taxon>Thermoanaerobacterales</taxon>
        <taxon>Thermoanaerobacterales Family III. Incertae Sedis</taxon>
        <taxon>Syntrophaceticus</taxon>
    </lineage>
</organism>
<name>A0A0B7ME89_9FIRM</name>
<gene>
    <name evidence="1" type="ORF">SSCH_180028</name>
</gene>
<keyword evidence="2" id="KW-1185">Reference proteome</keyword>
<sequence>MSRLQIEIDPNDQLGRSRGDSLKVEVHYNVPILTPIMGQIIPNPYPLEAAAIMRME</sequence>
<protein>
    <submittedName>
        <fullName evidence="1">TadE family protein</fullName>
    </submittedName>
</protein>
<dbReference type="Proteomes" id="UP000046155">
    <property type="component" value="Unassembled WGS sequence"/>
</dbReference>
<reference evidence="2" key="1">
    <citation type="submission" date="2015-01" db="EMBL/GenBank/DDBJ databases">
        <authorList>
            <person name="Manzoor Shahid"/>
            <person name="Zubair Saima"/>
        </authorList>
    </citation>
    <scope>NUCLEOTIDE SEQUENCE [LARGE SCALE GENOMIC DNA]</scope>
    <source>
        <strain evidence="2">Sp3</strain>
    </source>
</reference>
<dbReference type="EMBL" id="CDRZ01000090">
    <property type="protein sequence ID" value="CEO88380.1"/>
    <property type="molecule type" value="Genomic_DNA"/>
</dbReference>
<dbReference type="OrthoDB" id="1683505at2"/>